<geneLocation type="plasmid" evidence="2">
    <name>unnamed2</name>
</geneLocation>
<dbReference type="PANTHER" id="PTHR33490:SF12">
    <property type="entry name" value="BLL5557 PROTEIN"/>
    <property type="match status" value="1"/>
</dbReference>
<evidence type="ECO:0000313" key="2">
    <source>
        <dbReference type="EMBL" id="ANY84547.1"/>
    </source>
</evidence>
<dbReference type="SUPFAM" id="SSF54001">
    <property type="entry name" value="Cysteine proteinases"/>
    <property type="match status" value="1"/>
</dbReference>
<gene>
    <name evidence="2" type="ORF">BB934_40895</name>
</gene>
<dbReference type="OrthoDB" id="5438043at2"/>
<dbReference type="Gene3D" id="3.10.620.30">
    <property type="match status" value="1"/>
</dbReference>
<sequence>MRIRVGCEMTYELGQVTPMIAILNVHSSRVSDLERPDYLITTPSVPVEGYRDSFGNWCNRLVAPAGTITLKTETVVRDSGRWDSADPGAEQVQIQNLPAETLLYLLGSRYCETDRLSDVAWSLFGSAPLGWPRVQAICDYVHDHITFGYEHSRATRTAFEAFEEKQGVCRDYAHLALTFCRCLNIPARYCTGYISDIGLPPPHAPQDFAAWIEVFLGGRWHTFDPRNNDPRIGRILIARGRDAADVPLTLTFGPSTLVDFRVTTEEVMGSDF</sequence>
<reference evidence="2" key="1">
    <citation type="submission" date="2016-07" db="EMBL/GenBank/DDBJ databases">
        <title>Microvirga ossetica sp. nov. a new species of rhizobia isolated from root nodules of the legume species Vicia alpestris Steven originated from North Ossetia region in the Caucasus.</title>
        <authorList>
            <person name="Safronova V.I."/>
            <person name="Kuznetsova I.G."/>
            <person name="Sazanova A.L."/>
            <person name="Belimov A."/>
            <person name="Andronov E."/>
            <person name="Osledkin Y.S."/>
            <person name="Onishchuk O.P."/>
            <person name="Kurchak O.N."/>
            <person name="Shaposhnikov A.I."/>
            <person name="Willems A."/>
            <person name="Tikhonovich I.A."/>
        </authorList>
    </citation>
    <scope>NUCLEOTIDE SEQUENCE [LARGE SCALE GENOMIC DNA]</scope>
    <source>
        <strain evidence="2">V5/3M</strain>
        <plasmid evidence="2">unnamed2</plasmid>
    </source>
</reference>
<name>A0A1B2EXC9_9HYPH</name>
<dbReference type="AlphaFoldDB" id="A0A1B2EXC9"/>
<organism evidence="2">
    <name type="scientific">Microvirga ossetica</name>
    <dbReference type="NCBI Taxonomy" id="1882682"/>
    <lineage>
        <taxon>Bacteria</taxon>
        <taxon>Pseudomonadati</taxon>
        <taxon>Pseudomonadota</taxon>
        <taxon>Alphaproteobacteria</taxon>
        <taxon>Hyphomicrobiales</taxon>
        <taxon>Methylobacteriaceae</taxon>
        <taxon>Microvirga</taxon>
    </lineage>
</organism>
<dbReference type="InterPro" id="IPR038765">
    <property type="entry name" value="Papain-like_cys_pep_sf"/>
</dbReference>
<proteinExistence type="predicted"/>
<accession>A0A1B2EXC9</accession>
<protein>
    <submittedName>
        <fullName evidence="2">Transglutaminase</fullName>
    </submittedName>
</protein>
<dbReference type="Pfam" id="PF01841">
    <property type="entry name" value="Transglut_core"/>
    <property type="match status" value="1"/>
</dbReference>
<dbReference type="EMBL" id="CP016619">
    <property type="protein sequence ID" value="ANY84547.1"/>
    <property type="molecule type" value="Genomic_DNA"/>
</dbReference>
<feature type="domain" description="Transglutaminase-like" evidence="1">
    <location>
        <begin position="161"/>
        <end position="227"/>
    </location>
</feature>
<dbReference type="Gene3D" id="2.60.40.2250">
    <property type="match status" value="1"/>
</dbReference>
<dbReference type="RefSeq" id="WP_099515423.1">
    <property type="nucleotide sequence ID" value="NZ_CP016619.1"/>
</dbReference>
<dbReference type="KEGG" id="moc:BB934_40895"/>
<dbReference type="InterPro" id="IPR002931">
    <property type="entry name" value="Transglutaminase-like"/>
</dbReference>
<dbReference type="SMART" id="SM00460">
    <property type="entry name" value="TGc"/>
    <property type="match status" value="1"/>
</dbReference>
<dbReference type="PANTHER" id="PTHR33490">
    <property type="entry name" value="BLR5614 PROTEIN-RELATED"/>
    <property type="match status" value="1"/>
</dbReference>
<evidence type="ECO:0000259" key="1">
    <source>
        <dbReference type="SMART" id="SM00460"/>
    </source>
</evidence>
<keyword evidence="2" id="KW-0614">Plasmid</keyword>